<evidence type="ECO:0000256" key="9">
    <source>
        <dbReference type="ARBA" id="ARBA00023315"/>
    </source>
</evidence>
<evidence type="ECO:0000259" key="12">
    <source>
        <dbReference type="Pfam" id="PF03007"/>
    </source>
</evidence>
<comment type="catalytic activity">
    <reaction evidence="10 11">
        <text>an acyl-CoA + a 1,2-diacyl-sn-glycerol = a triacyl-sn-glycerol + CoA</text>
        <dbReference type="Rhea" id="RHEA:10868"/>
        <dbReference type="ChEBI" id="CHEBI:17815"/>
        <dbReference type="ChEBI" id="CHEBI:57287"/>
        <dbReference type="ChEBI" id="CHEBI:58342"/>
        <dbReference type="ChEBI" id="CHEBI:64615"/>
        <dbReference type="EC" id="2.3.1.20"/>
    </reaction>
</comment>
<dbReference type="PANTHER" id="PTHR31650:SF1">
    <property type="entry name" value="WAX ESTER SYNTHASE_DIACYLGLYCEROL ACYLTRANSFERASE 4-RELATED"/>
    <property type="match status" value="1"/>
</dbReference>
<comment type="similarity">
    <text evidence="3 11">Belongs to the long-chain O-acyltransferase family.</text>
</comment>
<evidence type="ECO:0000256" key="7">
    <source>
        <dbReference type="ARBA" id="ARBA00022798"/>
    </source>
</evidence>
<dbReference type="InterPro" id="IPR045034">
    <property type="entry name" value="O-acyltransferase_WSD1-like"/>
</dbReference>
<evidence type="ECO:0000256" key="10">
    <source>
        <dbReference type="ARBA" id="ARBA00048109"/>
    </source>
</evidence>
<dbReference type="InterPro" id="IPR014292">
    <property type="entry name" value="Acyl_transf_WS/DGAT"/>
</dbReference>
<dbReference type="NCBIfam" id="TIGR02946">
    <property type="entry name" value="acyl_WS_DGAT"/>
    <property type="match status" value="1"/>
</dbReference>
<evidence type="ECO:0000256" key="11">
    <source>
        <dbReference type="RuleBase" id="RU361241"/>
    </source>
</evidence>
<dbReference type="GO" id="GO:0016746">
    <property type="term" value="F:acyltransferase activity"/>
    <property type="evidence" value="ECO:0007669"/>
    <property type="project" value="UniProtKB-KW"/>
</dbReference>
<name>A0ABX2S4E2_9ACTN</name>
<evidence type="ECO:0000313" key="14">
    <source>
        <dbReference type="EMBL" id="NYH84501.1"/>
    </source>
</evidence>
<dbReference type="PANTHER" id="PTHR31650">
    <property type="entry name" value="O-ACYLTRANSFERASE (WSD1-LIKE) FAMILY PROTEIN"/>
    <property type="match status" value="1"/>
</dbReference>
<dbReference type="InterPro" id="IPR004255">
    <property type="entry name" value="O-acyltransferase_WSD1_N"/>
</dbReference>
<dbReference type="InterPro" id="IPR009721">
    <property type="entry name" value="O-acyltransferase_WSD1_C"/>
</dbReference>
<dbReference type="SUPFAM" id="SSF52777">
    <property type="entry name" value="CoA-dependent acyltransferases"/>
    <property type="match status" value="1"/>
</dbReference>
<dbReference type="EC" id="2.3.1.20" evidence="4 11"/>
<keyword evidence="7 11" id="KW-0319">Glycerol metabolism</keyword>
<accession>A0ABX2S4E2</accession>
<dbReference type="EMBL" id="JACBZA010000001">
    <property type="protein sequence ID" value="NYH84501.1"/>
    <property type="molecule type" value="Genomic_DNA"/>
</dbReference>
<reference evidence="14 15" key="1">
    <citation type="submission" date="2020-07" db="EMBL/GenBank/DDBJ databases">
        <title>Sequencing the genomes of 1000 actinobacteria strains.</title>
        <authorList>
            <person name="Klenk H.-P."/>
        </authorList>
    </citation>
    <scope>NUCLEOTIDE SEQUENCE [LARGE SCALE GENOMIC DNA]</scope>
    <source>
        <strain evidence="14 15">DSM 45117</strain>
    </source>
</reference>
<evidence type="ECO:0000256" key="1">
    <source>
        <dbReference type="ARBA" id="ARBA00004771"/>
    </source>
</evidence>
<protein>
    <recommendedName>
        <fullName evidence="4 11">Diacylglycerol O-acyltransferase</fullName>
        <ecNumber evidence="4 11">2.3.1.20</ecNumber>
    </recommendedName>
</protein>
<sequence length="499" mass="53762">MTRWHAEELDESGGTPMPDRLSALDLSFLYLEEPTTPMHVGSVSVFDTPEDGFGYDTLLSLVRERLAYVPRYRQRIRRVPGNLANPVWVDDEDFDLTYHVRRSAVPRPGTLDRLHELVARLMSRPLDRERPLWEMYLVEGLEHGRFALVSKTHQAVIDGVSAVDIGQVVLDPQPQAPEAPADNWVPSPEPTSLELLAGAVASAVSRPTDLLETARHTVAELPLTGGRLVRGVGSAAGSLVTALSTAAWPAPGSPLNVPISSQRRFTTVDTSLDDYRAVRARLGGDVNDVVLATIAGALRSWLFTRGVRVAPTTSVRALVPMSVLTGEGQSRVAEYIVDLPVGEGSPAMRLHQVSYAMKAHQETGRAVRARALAGMAGFAPPTLHAMGARVASSLSRRIFNLVVTNVPGPQSPLYVAGTQMTGTYPVVPLAKGQALAIGLTSYNGVVCFGLNADRDAMSDLDVLAQCIPDALAELIDLVDTDGLVEPPPSQPDRRRGKAH</sequence>
<comment type="pathway">
    <text evidence="2">Lipid metabolism.</text>
</comment>
<evidence type="ECO:0000256" key="6">
    <source>
        <dbReference type="ARBA" id="ARBA00022679"/>
    </source>
</evidence>
<evidence type="ECO:0000256" key="4">
    <source>
        <dbReference type="ARBA" id="ARBA00013244"/>
    </source>
</evidence>
<gene>
    <name evidence="14" type="ORF">FHR37_003352</name>
</gene>
<feature type="domain" description="O-acyltransferase WSD1 C-terminal" evidence="13">
    <location>
        <begin position="335"/>
        <end position="474"/>
    </location>
</feature>
<dbReference type="Pfam" id="PF06974">
    <property type="entry name" value="WS_DGAT_C"/>
    <property type="match status" value="1"/>
</dbReference>
<evidence type="ECO:0000313" key="15">
    <source>
        <dbReference type="Proteomes" id="UP000533017"/>
    </source>
</evidence>
<comment type="pathway">
    <text evidence="1 11">Glycerolipid metabolism; triacylglycerol biosynthesis.</text>
</comment>
<organism evidence="14 15">
    <name type="scientific">Actinopolymorpha cephalotaxi</name>
    <dbReference type="NCBI Taxonomy" id="504797"/>
    <lineage>
        <taxon>Bacteria</taxon>
        <taxon>Bacillati</taxon>
        <taxon>Actinomycetota</taxon>
        <taxon>Actinomycetes</taxon>
        <taxon>Propionibacteriales</taxon>
        <taxon>Actinopolymorphaceae</taxon>
        <taxon>Actinopolymorpha</taxon>
    </lineage>
</organism>
<proteinExistence type="inferred from homology"/>
<keyword evidence="8 11" id="KW-0443">Lipid metabolism</keyword>
<comment type="caution">
    <text evidence="14">The sequence shown here is derived from an EMBL/GenBank/DDBJ whole genome shotgun (WGS) entry which is preliminary data.</text>
</comment>
<dbReference type="Proteomes" id="UP000533017">
    <property type="component" value="Unassembled WGS sequence"/>
</dbReference>
<keyword evidence="5 11" id="KW-0444">Lipid biosynthesis</keyword>
<feature type="domain" description="O-acyltransferase WSD1-like N-terminal" evidence="12">
    <location>
        <begin position="21"/>
        <end position="290"/>
    </location>
</feature>
<keyword evidence="6 11" id="KW-0808">Transferase</keyword>
<keyword evidence="15" id="KW-1185">Reference proteome</keyword>
<evidence type="ECO:0000256" key="3">
    <source>
        <dbReference type="ARBA" id="ARBA00009587"/>
    </source>
</evidence>
<keyword evidence="9 11" id="KW-0012">Acyltransferase</keyword>
<evidence type="ECO:0000256" key="5">
    <source>
        <dbReference type="ARBA" id="ARBA00022516"/>
    </source>
</evidence>
<evidence type="ECO:0000256" key="2">
    <source>
        <dbReference type="ARBA" id="ARBA00005189"/>
    </source>
</evidence>
<evidence type="ECO:0000256" key="8">
    <source>
        <dbReference type="ARBA" id="ARBA00023098"/>
    </source>
</evidence>
<dbReference type="RefSeq" id="WP_237768534.1">
    <property type="nucleotide sequence ID" value="NZ_FOOI01000001.1"/>
</dbReference>
<dbReference type="Pfam" id="PF03007">
    <property type="entry name" value="WS_DGAT_cat"/>
    <property type="match status" value="1"/>
</dbReference>
<evidence type="ECO:0000259" key="13">
    <source>
        <dbReference type="Pfam" id="PF06974"/>
    </source>
</evidence>